<keyword evidence="2" id="KW-1185">Reference proteome</keyword>
<dbReference type="KEGG" id="luo:HHL09_09010"/>
<organism evidence="1 2">
    <name type="scientific">Luteolibacter luteus</name>
    <dbReference type="NCBI Taxonomy" id="2728835"/>
    <lineage>
        <taxon>Bacteria</taxon>
        <taxon>Pseudomonadati</taxon>
        <taxon>Verrucomicrobiota</taxon>
        <taxon>Verrucomicrobiia</taxon>
        <taxon>Verrucomicrobiales</taxon>
        <taxon>Verrucomicrobiaceae</taxon>
        <taxon>Luteolibacter</taxon>
    </lineage>
</organism>
<sequence>MIIPLAGSPVRFCVLDHKVLIQGSDTCSKESKKKSCCPDCREKKSEGDPCCLEVDHLPDATPPASPDSVPPALVMDLPEPMFMAPVMAPVVEQVFIAATPIRGPDTPTAHRAVLGIWRL</sequence>
<proteinExistence type="predicted"/>
<evidence type="ECO:0000313" key="1">
    <source>
        <dbReference type="EMBL" id="QJE95914.1"/>
    </source>
</evidence>
<reference evidence="1 2" key="1">
    <citation type="submission" date="2020-04" db="EMBL/GenBank/DDBJ databases">
        <title>Luteolibacter sp. G-1-1-1 isolated from soil.</title>
        <authorList>
            <person name="Dahal R.H."/>
        </authorList>
    </citation>
    <scope>NUCLEOTIDE SEQUENCE [LARGE SCALE GENOMIC DNA]</scope>
    <source>
        <strain evidence="1 2">G-1-1-1</strain>
    </source>
</reference>
<name>A0A858RH90_9BACT</name>
<dbReference type="EMBL" id="CP051774">
    <property type="protein sequence ID" value="QJE95914.1"/>
    <property type="molecule type" value="Genomic_DNA"/>
</dbReference>
<dbReference type="RefSeq" id="WP_169454227.1">
    <property type="nucleotide sequence ID" value="NZ_CP051774.1"/>
</dbReference>
<protein>
    <submittedName>
        <fullName evidence="1">Uncharacterized protein</fullName>
    </submittedName>
</protein>
<accession>A0A858RH90</accession>
<dbReference type="AlphaFoldDB" id="A0A858RH90"/>
<gene>
    <name evidence="1" type="ORF">HHL09_09010</name>
</gene>
<evidence type="ECO:0000313" key="2">
    <source>
        <dbReference type="Proteomes" id="UP000501812"/>
    </source>
</evidence>
<dbReference type="Proteomes" id="UP000501812">
    <property type="component" value="Chromosome"/>
</dbReference>